<feature type="chain" id="PRO_5034273888" description="Copper acquisition factor BIM1-like domain-containing protein" evidence="8">
    <location>
        <begin position="25"/>
        <end position="244"/>
    </location>
</feature>
<dbReference type="PANTHER" id="PTHR34992">
    <property type="entry name" value="HYPHAL ANASTAMOSIS-7 PROTEIN"/>
    <property type="match status" value="1"/>
</dbReference>
<name>A0A8H7AGT1_9EURO</name>
<keyword evidence="5" id="KW-0472">Membrane</keyword>
<evidence type="ECO:0000256" key="3">
    <source>
        <dbReference type="ARBA" id="ARBA00022622"/>
    </source>
</evidence>
<proteinExistence type="predicted"/>
<feature type="domain" description="Copper acquisition factor BIM1-like" evidence="9">
    <location>
        <begin position="24"/>
        <end position="201"/>
    </location>
</feature>
<evidence type="ECO:0000256" key="7">
    <source>
        <dbReference type="ARBA" id="ARBA00023288"/>
    </source>
</evidence>
<comment type="subcellular location">
    <subcellularLocation>
        <location evidence="1">Cell membrane</location>
        <topology evidence="1">Lipid-anchor</topology>
        <topology evidence="1">GPI-anchor</topology>
    </subcellularLocation>
</comment>
<evidence type="ECO:0000256" key="8">
    <source>
        <dbReference type="SAM" id="SignalP"/>
    </source>
</evidence>
<evidence type="ECO:0000256" key="1">
    <source>
        <dbReference type="ARBA" id="ARBA00004609"/>
    </source>
</evidence>
<dbReference type="AlphaFoldDB" id="A0A8H7AGT1"/>
<dbReference type="InterPro" id="IPR046530">
    <property type="entry name" value="BIM1-like_dom"/>
</dbReference>
<keyword evidence="4 8" id="KW-0732">Signal</keyword>
<keyword evidence="2" id="KW-1003">Cell membrane</keyword>
<evidence type="ECO:0000313" key="10">
    <source>
        <dbReference type="EMBL" id="KAF7507154.1"/>
    </source>
</evidence>
<evidence type="ECO:0000256" key="6">
    <source>
        <dbReference type="ARBA" id="ARBA00023180"/>
    </source>
</evidence>
<accession>A0A8H7AGT1</accession>
<dbReference type="GO" id="GO:0005886">
    <property type="term" value="C:plasma membrane"/>
    <property type="evidence" value="ECO:0007669"/>
    <property type="project" value="UniProtKB-SubCell"/>
</dbReference>
<keyword evidence="7" id="KW-0449">Lipoprotein</keyword>
<dbReference type="GO" id="GO:0098552">
    <property type="term" value="C:side of membrane"/>
    <property type="evidence" value="ECO:0007669"/>
    <property type="project" value="UniProtKB-KW"/>
</dbReference>
<sequence length="244" mass="26005">MLPCSSVPLSAIVLLSLLTSLVSSHVVITYPGWRGDNLHTNGTVEETDGLSVGESQNGTGLVHPYGMQWEYPCGGMPMSSNRTKWPVRGGAIAIQPGWFQGHATAFFYVNMGFGEMPLNMSFNMVPAFQIVGPTKDPYPGTFCLPQVPLPANTTVRPGDKATIQVIETAVHGAALYNCVDIEFAEPADVAEVNESNCFNSSDISFQLVFSTAALSQAVSLSSIPSSHLLAMMPLLILGLVGLLN</sequence>
<protein>
    <recommendedName>
        <fullName evidence="9">Copper acquisition factor BIM1-like domain-containing protein</fullName>
    </recommendedName>
</protein>
<comment type="caution">
    <text evidence="10">The sequence shown here is derived from an EMBL/GenBank/DDBJ whole genome shotgun (WGS) entry which is preliminary data.</text>
</comment>
<keyword evidence="3" id="KW-0336">GPI-anchor</keyword>
<dbReference type="EMBL" id="JAACFV010000073">
    <property type="protein sequence ID" value="KAF7507154.1"/>
    <property type="molecule type" value="Genomic_DNA"/>
</dbReference>
<reference evidence="10" key="1">
    <citation type="submission" date="2020-02" db="EMBL/GenBank/DDBJ databases">
        <authorList>
            <person name="Palmer J.M."/>
        </authorList>
    </citation>
    <scope>NUCLEOTIDE SEQUENCE</scope>
    <source>
        <strain evidence="10">EPUS1.4</strain>
        <tissue evidence="10">Thallus</tissue>
    </source>
</reference>
<evidence type="ECO:0000256" key="4">
    <source>
        <dbReference type="ARBA" id="ARBA00022729"/>
    </source>
</evidence>
<feature type="signal peptide" evidence="8">
    <location>
        <begin position="1"/>
        <end position="24"/>
    </location>
</feature>
<evidence type="ECO:0000256" key="5">
    <source>
        <dbReference type="ARBA" id="ARBA00023136"/>
    </source>
</evidence>
<dbReference type="Proteomes" id="UP000606974">
    <property type="component" value="Unassembled WGS sequence"/>
</dbReference>
<keyword evidence="6" id="KW-0325">Glycoprotein</keyword>
<organism evidence="10 11">
    <name type="scientific">Endocarpon pusillum</name>
    <dbReference type="NCBI Taxonomy" id="364733"/>
    <lineage>
        <taxon>Eukaryota</taxon>
        <taxon>Fungi</taxon>
        <taxon>Dikarya</taxon>
        <taxon>Ascomycota</taxon>
        <taxon>Pezizomycotina</taxon>
        <taxon>Eurotiomycetes</taxon>
        <taxon>Chaetothyriomycetidae</taxon>
        <taxon>Verrucariales</taxon>
        <taxon>Verrucariaceae</taxon>
        <taxon>Endocarpon</taxon>
    </lineage>
</organism>
<dbReference type="OrthoDB" id="5329488at2759"/>
<gene>
    <name evidence="10" type="ORF">GJ744_010836</name>
</gene>
<evidence type="ECO:0000256" key="2">
    <source>
        <dbReference type="ARBA" id="ARBA00022475"/>
    </source>
</evidence>
<evidence type="ECO:0000313" key="11">
    <source>
        <dbReference type="Proteomes" id="UP000606974"/>
    </source>
</evidence>
<dbReference type="PANTHER" id="PTHR34992:SF10">
    <property type="entry name" value="COPPER ACQUISITION FACTOR BIM1-LIKE DOMAIN-CONTAINING PROTEIN"/>
    <property type="match status" value="1"/>
</dbReference>
<dbReference type="Pfam" id="PF20238">
    <property type="entry name" value="BIM1-like_dom"/>
    <property type="match status" value="1"/>
</dbReference>
<dbReference type="CDD" id="cd21176">
    <property type="entry name" value="LPMO_auxiliary-like"/>
    <property type="match status" value="1"/>
</dbReference>
<dbReference type="InterPro" id="IPR046936">
    <property type="entry name" value="BIM1-like"/>
</dbReference>
<evidence type="ECO:0000259" key="9">
    <source>
        <dbReference type="Pfam" id="PF20238"/>
    </source>
</evidence>
<keyword evidence="11" id="KW-1185">Reference proteome</keyword>